<proteinExistence type="predicted"/>
<sequence>MDPSGFVLIGGFAVPKLNGPANYSTWIGKLEHAMRFAYPNHWSIVTGEMLRPSHCQETPGVNLHLIRGVLTQDQIFLNQFMTQLQINDLMAELNEFIGQGTNPSIDQEWLAKSTTVYNVLLATLDADLACPFRQGETGKAFELFTWLQDTYGKQSRRALIEMYQSWRSIHYNGGDRRSFVKQFQATSQKLAEIIGNPVDVALEFSRFMDAIAGHEGSLLIAAELGIDLKSPFALHKLYRCFEEGVEAGMV</sequence>
<protein>
    <submittedName>
        <fullName evidence="1">Uncharacterized protein</fullName>
    </submittedName>
</protein>
<evidence type="ECO:0000313" key="2">
    <source>
        <dbReference type="Proteomes" id="UP000191672"/>
    </source>
</evidence>
<dbReference type="AlphaFoldDB" id="A0A1V6QHU7"/>
<keyword evidence="2" id="KW-1185">Reference proteome</keyword>
<reference evidence="2" key="1">
    <citation type="journal article" date="2017" name="Nat. Microbiol.">
        <title>Global analysis of biosynthetic gene clusters reveals vast potential of secondary metabolite production in Penicillium species.</title>
        <authorList>
            <person name="Nielsen J.C."/>
            <person name="Grijseels S."/>
            <person name="Prigent S."/>
            <person name="Ji B."/>
            <person name="Dainat J."/>
            <person name="Nielsen K.F."/>
            <person name="Frisvad J.C."/>
            <person name="Workman M."/>
            <person name="Nielsen J."/>
        </authorList>
    </citation>
    <scope>NUCLEOTIDE SEQUENCE [LARGE SCALE GENOMIC DNA]</scope>
    <source>
        <strain evidence="2">IBT 31811</strain>
    </source>
</reference>
<accession>A0A1V6QHU7</accession>
<organism evidence="1 2">
    <name type="scientific">Penicillium antarcticum</name>
    <dbReference type="NCBI Taxonomy" id="416450"/>
    <lineage>
        <taxon>Eukaryota</taxon>
        <taxon>Fungi</taxon>
        <taxon>Dikarya</taxon>
        <taxon>Ascomycota</taxon>
        <taxon>Pezizomycotina</taxon>
        <taxon>Eurotiomycetes</taxon>
        <taxon>Eurotiomycetidae</taxon>
        <taxon>Eurotiales</taxon>
        <taxon>Aspergillaceae</taxon>
        <taxon>Penicillium</taxon>
    </lineage>
</organism>
<comment type="caution">
    <text evidence="1">The sequence shown here is derived from an EMBL/GenBank/DDBJ whole genome shotgun (WGS) entry which is preliminary data.</text>
</comment>
<evidence type="ECO:0000313" key="1">
    <source>
        <dbReference type="EMBL" id="OQD88436.1"/>
    </source>
</evidence>
<gene>
    <name evidence="1" type="ORF">PENANT_c004G07154</name>
</gene>
<dbReference type="Proteomes" id="UP000191672">
    <property type="component" value="Unassembled WGS sequence"/>
</dbReference>
<dbReference type="EMBL" id="MDYN01000004">
    <property type="protein sequence ID" value="OQD88436.1"/>
    <property type="molecule type" value="Genomic_DNA"/>
</dbReference>
<dbReference type="OrthoDB" id="4342550at2759"/>
<name>A0A1V6QHU7_9EURO</name>